<proteinExistence type="predicted"/>
<evidence type="ECO:0000313" key="1">
    <source>
        <dbReference type="EMBL" id="KXL53893.1"/>
    </source>
</evidence>
<name>A0A136WHH7_9FIRM</name>
<comment type="caution">
    <text evidence="1">The sequence shown here is derived from an EMBL/GenBank/DDBJ whole genome shotgun (WGS) entry which is preliminary data.</text>
</comment>
<sequence length="129" mass="14619">MRYYTLKSTKYTVSEGDILTTTYTFNFSAPLDGKIVTKTTYSIDRINHGWVVDMTGTKATISVTPPQFYGVDSKDFDFTLDSGFDIKAEGYVTLKASSSVNLYLNYYPVTWVYGVGTDTNEIWINTYMD</sequence>
<organism evidence="1 2">
    <name type="scientific">Anaerotignum neopropionicum</name>
    <dbReference type="NCBI Taxonomy" id="36847"/>
    <lineage>
        <taxon>Bacteria</taxon>
        <taxon>Bacillati</taxon>
        <taxon>Bacillota</taxon>
        <taxon>Clostridia</taxon>
        <taxon>Lachnospirales</taxon>
        <taxon>Anaerotignaceae</taxon>
        <taxon>Anaerotignum</taxon>
    </lineage>
</organism>
<dbReference type="AlphaFoldDB" id="A0A136WHH7"/>
<protein>
    <submittedName>
        <fullName evidence="1">Uncharacterized protein</fullName>
    </submittedName>
</protein>
<reference evidence="1 2" key="1">
    <citation type="submission" date="2016-01" db="EMBL/GenBank/DDBJ databases">
        <title>Genome sequence of Clostridium neopropionicum X4, DSM-3847.</title>
        <authorList>
            <person name="Poehlein A."/>
            <person name="Beck M.H."/>
            <person name="Bengelsdorf F.R."/>
            <person name="Daniel R."/>
            <person name="Duerre P."/>
        </authorList>
    </citation>
    <scope>NUCLEOTIDE SEQUENCE [LARGE SCALE GENOMIC DNA]</scope>
    <source>
        <strain evidence="1 2">DSM-3847</strain>
    </source>
</reference>
<evidence type="ECO:0000313" key="2">
    <source>
        <dbReference type="Proteomes" id="UP000070539"/>
    </source>
</evidence>
<gene>
    <name evidence="1" type="ORF">CLNEO_11190</name>
</gene>
<dbReference type="Proteomes" id="UP000070539">
    <property type="component" value="Unassembled WGS sequence"/>
</dbReference>
<dbReference type="EMBL" id="LRVM01000002">
    <property type="protein sequence ID" value="KXL53893.1"/>
    <property type="molecule type" value="Genomic_DNA"/>
</dbReference>
<dbReference type="PATRIC" id="fig|36847.3.peg.1301"/>
<dbReference type="RefSeq" id="WP_066085705.1">
    <property type="nucleotide sequence ID" value="NZ_LRVM01000002.1"/>
</dbReference>
<accession>A0A136WHH7</accession>
<keyword evidence="2" id="KW-1185">Reference proteome</keyword>